<gene>
    <name evidence="1" type="ORF">E2C01_045445</name>
</gene>
<comment type="caution">
    <text evidence="1">The sequence shown here is derived from an EMBL/GenBank/DDBJ whole genome shotgun (WGS) entry which is preliminary data.</text>
</comment>
<reference evidence="1 2" key="1">
    <citation type="submission" date="2019-05" db="EMBL/GenBank/DDBJ databases">
        <title>Another draft genome of Portunus trituberculatus and its Hox gene families provides insights of decapod evolution.</title>
        <authorList>
            <person name="Jeong J.-H."/>
            <person name="Song I."/>
            <person name="Kim S."/>
            <person name="Choi T."/>
            <person name="Kim D."/>
            <person name="Ryu S."/>
            <person name="Kim W."/>
        </authorList>
    </citation>
    <scope>NUCLEOTIDE SEQUENCE [LARGE SCALE GENOMIC DNA]</scope>
    <source>
        <tissue evidence="1">Muscle</tissue>
    </source>
</reference>
<proteinExistence type="predicted"/>
<evidence type="ECO:0000313" key="2">
    <source>
        <dbReference type="Proteomes" id="UP000324222"/>
    </source>
</evidence>
<accession>A0A5B7G184</accession>
<dbReference type="Proteomes" id="UP000324222">
    <property type="component" value="Unassembled WGS sequence"/>
</dbReference>
<evidence type="ECO:0000313" key="1">
    <source>
        <dbReference type="EMBL" id="MPC51596.1"/>
    </source>
</evidence>
<organism evidence="1 2">
    <name type="scientific">Portunus trituberculatus</name>
    <name type="common">Swimming crab</name>
    <name type="synonym">Neptunus trituberculatus</name>
    <dbReference type="NCBI Taxonomy" id="210409"/>
    <lineage>
        <taxon>Eukaryota</taxon>
        <taxon>Metazoa</taxon>
        <taxon>Ecdysozoa</taxon>
        <taxon>Arthropoda</taxon>
        <taxon>Crustacea</taxon>
        <taxon>Multicrustacea</taxon>
        <taxon>Malacostraca</taxon>
        <taxon>Eumalacostraca</taxon>
        <taxon>Eucarida</taxon>
        <taxon>Decapoda</taxon>
        <taxon>Pleocyemata</taxon>
        <taxon>Brachyura</taxon>
        <taxon>Eubrachyura</taxon>
        <taxon>Portunoidea</taxon>
        <taxon>Portunidae</taxon>
        <taxon>Portuninae</taxon>
        <taxon>Portunus</taxon>
    </lineage>
</organism>
<dbReference type="AlphaFoldDB" id="A0A5B7G184"/>
<protein>
    <submittedName>
        <fullName evidence="1">Uncharacterized protein</fullName>
    </submittedName>
</protein>
<dbReference type="EMBL" id="VSRR010010281">
    <property type="protein sequence ID" value="MPC51596.1"/>
    <property type="molecule type" value="Genomic_DNA"/>
</dbReference>
<sequence>MRSTAYILLVFSSVILLMAEKYNHSSKAPLK</sequence>
<name>A0A5B7G184_PORTR</name>
<keyword evidence="2" id="KW-1185">Reference proteome</keyword>